<evidence type="ECO:0000256" key="1">
    <source>
        <dbReference type="SAM" id="MobiDB-lite"/>
    </source>
</evidence>
<dbReference type="EMBL" id="PDNA01000116">
    <property type="protein sequence ID" value="PGH12534.1"/>
    <property type="molecule type" value="Genomic_DNA"/>
</dbReference>
<keyword evidence="2" id="KW-1133">Transmembrane helix</keyword>
<keyword evidence="4" id="KW-1185">Reference proteome</keyword>
<dbReference type="AlphaFoldDB" id="A0A2B7XLB4"/>
<name>A0A2B7XLB4_POLH7</name>
<comment type="caution">
    <text evidence="3">The sequence shown here is derived from an EMBL/GenBank/DDBJ whole genome shotgun (WGS) entry which is preliminary data.</text>
</comment>
<protein>
    <submittedName>
        <fullName evidence="3">Uncharacterized protein</fullName>
    </submittedName>
</protein>
<dbReference type="Proteomes" id="UP000224634">
    <property type="component" value="Unassembled WGS sequence"/>
</dbReference>
<keyword evidence="2" id="KW-0812">Transmembrane</keyword>
<evidence type="ECO:0000313" key="4">
    <source>
        <dbReference type="Proteomes" id="UP000224634"/>
    </source>
</evidence>
<keyword evidence="2" id="KW-0472">Membrane</keyword>
<gene>
    <name evidence="3" type="ORF">AJ80_06695</name>
</gene>
<evidence type="ECO:0000256" key="2">
    <source>
        <dbReference type="SAM" id="Phobius"/>
    </source>
</evidence>
<feature type="region of interest" description="Disordered" evidence="1">
    <location>
        <begin position="121"/>
        <end position="146"/>
    </location>
</feature>
<sequence>MQLLHSFLFNVIIPIHTIRKGRSGYFTIKLISDSVICALLIPAITLSVIKATFHLWKATVVSPSGLIICDEDNTYSPDCFPGVYQIGCMELAGVILGCLIWILHFSLFIYSCRAKRTQTRRQARAHRNHSQMKERGEGEEEEKEEGRIYVNLNNGQSSQEFFTPYDGNVSQVSIPQRAVTSTSRWS</sequence>
<proteinExistence type="predicted"/>
<reference evidence="3 4" key="1">
    <citation type="submission" date="2017-10" db="EMBL/GenBank/DDBJ databases">
        <title>Comparative genomics in systemic dimorphic fungi from Ajellomycetaceae.</title>
        <authorList>
            <person name="Munoz J.F."/>
            <person name="Mcewen J.G."/>
            <person name="Clay O.K."/>
            <person name="Cuomo C.A."/>
        </authorList>
    </citation>
    <scope>NUCLEOTIDE SEQUENCE [LARGE SCALE GENOMIC DNA]</scope>
    <source>
        <strain evidence="3 4">UAMH7299</strain>
    </source>
</reference>
<feature type="transmembrane region" description="Helical" evidence="2">
    <location>
        <begin position="30"/>
        <end position="49"/>
    </location>
</feature>
<feature type="compositionally biased region" description="Basic residues" evidence="1">
    <location>
        <begin position="121"/>
        <end position="130"/>
    </location>
</feature>
<accession>A0A2B7XLB4</accession>
<feature type="transmembrane region" description="Helical" evidence="2">
    <location>
        <begin position="91"/>
        <end position="112"/>
    </location>
</feature>
<organism evidence="3 4">
    <name type="scientific">Polytolypa hystricis (strain UAMH7299)</name>
    <dbReference type="NCBI Taxonomy" id="1447883"/>
    <lineage>
        <taxon>Eukaryota</taxon>
        <taxon>Fungi</taxon>
        <taxon>Dikarya</taxon>
        <taxon>Ascomycota</taxon>
        <taxon>Pezizomycotina</taxon>
        <taxon>Eurotiomycetes</taxon>
        <taxon>Eurotiomycetidae</taxon>
        <taxon>Onygenales</taxon>
        <taxon>Onygenales incertae sedis</taxon>
        <taxon>Polytolypa</taxon>
    </lineage>
</organism>
<evidence type="ECO:0000313" key="3">
    <source>
        <dbReference type="EMBL" id="PGH12534.1"/>
    </source>
</evidence>
<dbReference type="OrthoDB" id="5279542at2759"/>